<reference evidence="4 5" key="1">
    <citation type="journal article" date="2023" name="Hortic Res">
        <title>Pangenome of water caltrop reveals structural variations and asymmetric subgenome divergence after allopolyploidization.</title>
        <authorList>
            <person name="Zhang X."/>
            <person name="Chen Y."/>
            <person name="Wang L."/>
            <person name="Yuan Y."/>
            <person name="Fang M."/>
            <person name="Shi L."/>
            <person name="Lu R."/>
            <person name="Comes H.P."/>
            <person name="Ma Y."/>
            <person name="Chen Y."/>
            <person name="Huang G."/>
            <person name="Zhou Y."/>
            <person name="Zheng Z."/>
            <person name="Qiu Y."/>
        </authorList>
    </citation>
    <scope>NUCLEOTIDE SEQUENCE [LARGE SCALE GENOMIC DNA]</scope>
    <source>
        <strain evidence="4">F231</strain>
    </source>
</reference>
<dbReference type="CDD" id="cd00132">
    <property type="entry name" value="CRIB"/>
    <property type="match status" value="1"/>
</dbReference>
<dbReference type="SUPFAM" id="SSF48350">
    <property type="entry name" value="GTPase activation domain, GAP"/>
    <property type="match status" value="1"/>
</dbReference>
<name>A0AAN7LEX5_TRANT</name>
<evidence type="ECO:0000313" key="5">
    <source>
        <dbReference type="Proteomes" id="UP001346149"/>
    </source>
</evidence>
<evidence type="ECO:0000259" key="3">
    <source>
        <dbReference type="PROSITE" id="PS50238"/>
    </source>
</evidence>
<dbReference type="FunFam" id="1.10.555.10:FF:000046">
    <property type="entry name" value="Rho GTPase-activating protein 5"/>
    <property type="match status" value="1"/>
</dbReference>
<dbReference type="InterPro" id="IPR000095">
    <property type="entry name" value="CRIB_dom"/>
</dbReference>
<keyword evidence="5" id="KW-1185">Reference proteome</keyword>
<dbReference type="InterPro" id="IPR008936">
    <property type="entry name" value="Rho_GTPase_activation_prot"/>
</dbReference>
<dbReference type="Gene3D" id="1.10.555.10">
    <property type="entry name" value="Rho GTPase activation protein"/>
    <property type="match status" value="1"/>
</dbReference>
<sequence>MAEVLALPSPRGSGGSPRQPSSLPFAPAPTDSGSFIDCNAESAAEARQQREVRGCIGGGGNHLSFLALLLTIFRKSCVACKMDRRRICEVEIGWPSDVRHVAHVTFDRFNGFLGLPVELEPDVPRRVPSASARVFGVSTESMQLSYDSRGNSVPTILLLMQQHLYDEGGLQAEGIFRINAENGEEESVRDQLNRGIVPEGIDVHCLAGLIKAWFRELPRGILDSLPPERVMQCQTQEDCLELARLLPPTEASLLDWSINLMADVAQMERLNKMNARNIAVVFAPNMTQMADPFTALMHAVQVMNFLKALIERTLKGREESTVDPPSSNDIRPHDESGRESPSKFHVGVSEDIKADEETQQPPFLEEPDSESSLLSDDNCSTMVHEESCSHSDLSDQLFFNRDEHGFLMKAGSLMSEREPESEMFYRLDEARENGEWSKVCYDESPQEMTDRCHQPLYELPSTMEKNPVMRTLNRVDSRMAWMEAWR</sequence>
<organism evidence="4 5">
    <name type="scientific">Trapa natans</name>
    <name type="common">Water chestnut</name>
    <dbReference type="NCBI Taxonomy" id="22666"/>
    <lineage>
        <taxon>Eukaryota</taxon>
        <taxon>Viridiplantae</taxon>
        <taxon>Streptophyta</taxon>
        <taxon>Embryophyta</taxon>
        <taxon>Tracheophyta</taxon>
        <taxon>Spermatophyta</taxon>
        <taxon>Magnoliopsida</taxon>
        <taxon>eudicotyledons</taxon>
        <taxon>Gunneridae</taxon>
        <taxon>Pentapetalae</taxon>
        <taxon>rosids</taxon>
        <taxon>malvids</taxon>
        <taxon>Myrtales</taxon>
        <taxon>Lythraceae</taxon>
        <taxon>Trapa</taxon>
    </lineage>
</organism>
<feature type="compositionally biased region" description="Low complexity" evidence="2">
    <location>
        <begin position="7"/>
        <end position="24"/>
    </location>
</feature>
<dbReference type="PANTHER" id="PTHR23177">
    <property type="entry name" value="MKIAA1688 PROTEIN"/>
    <property type="match status" value="1"/>
</dbReference>
<dbReference type="CDD" id="cd00159">
    <property type="entry name" value="RhoGAP"/>
    <property type="match status" value="1"/>
</dbReference>
<proteinExistence type="predicted"/>
<gene>
    <name evidence="4" type="ORF">SAY86_001785</name>
</gene>
<keyword evidence="1" id="KW-0343">GTPase activation</keyword>
<dbReference type="Gene3D" id="3.90.810.10">
    <property type="entry name" value="CRIB domain"/>
    <property type="match status" value="1"/>
</dbReference>
<feature type="domain" description="Rho-GAP" evidence="3">
    <location>
        <begin position="137"/>
        <end position="317"/>
    </location>
</feature>
<evidence type="ECO:0000256" key="1">
    <source>
        <dbReference type="ARBA" id="ARBA00022468"/>
    </source>
</evidence>
<dbReference type="InterPro" id="IPR036936">
    <property type="entry name" value="CRIB_dom_sf"/>
</dbReference>
<evidence type="ECO:0000313" key="4">
    <source>
        <dbReference type="EMBL" id="KAK4785096.1"/>
    </source>
</evidence>
<comment type="caution">
    <text evidence="4">The sequence shown here is derived from an EMBL/GenBank/DDBJ whole genome shotgun (WGS) entry which is preliminary data.</text>
</comment>
<dbReference type="AlphaFoldDB" id="A0AAN7LEX5"/>
<dbReference type="PANTHER" id="PTHR23177:SF64">
    <property type="entry name" value="RHO GTPASE-ACTIVATING PROTEIN 1"/>
    <property type="match status" value="1"/>
</dbReference>
<feature type="region of interest" description="Disordered" evidence="2">
    <location>
        <begin position="316"/>
        <end position="378"/>
    </location>
</feature>
<dbReference type="Proteomes" id="UP001346149">
    <property type="component" value="Unassembled WGS sequence"/>
</dbReference>
<evidence type="ECO:0000256" key="2">
    <source>
        <dbReference type="SAM" id="MobiDB-lite"/>
    </source>
</evidence>
<dbReference type="GO" id="GO:0007165">
    <property type="term" value="P:signal transduction"/>
    <property type="evidence" value="ECO:0007669"/>
    <property type="project" value="InterPro"/>
</dbReference>
<dbReference type="EMBL" id="JAXQNO010000013">
    <property type="protein sequence ID" value="KAK4785096.1"/>
    <property type="molecule type" value="Genomic_DNA"/>
</dbReference>
<feature type="region of interest" description="Disordered" evidence="2">
    <location>
        <begin position="1"/>
        <end position="29"/>
    </location>
</feature>
<protein>
    <recommendedName>
        <fullName evidence="3">Rho-GAP domain-containing protein</fullName>
    </recommendedName>
</protein>
<dbReference type="Pfam" id="PF00620">
    <property type="entry name" value="RhoGAP"/>
    <property type="match status" value="1"/>
</dbReference>
<feature type="compositionally biased region" description="Basic and acidic residues" evidence="2">
    <location>
        <begin position="330"/>
        <end position="356"/>
    </location>
</feature>
<dbReference type="SMART" id="SM00324">
    <property type="entry name" value="RhoGAP"/>
    <property type="match status" value="1"/>
</dbReference>
<dbReference type="InterPro" id="IPR044785">
    <property type="entry name" value="RopGAP1-5"/>
</dbReference>
<dbReference type="GO" id="GO:0005096">
    <property type="term" value="F:GTPase activator activity"/>
    <property type="evidence" value="ECO:0007669"/>
    <property type="project" value="UniProtKB-KW"/>
</dbReference>
<dbReference type="SMART" id="SM00285">
    <property type="entry name" value="PBD"/>
    <property type="match status" value="1"/>
</dbReference>
<accession>A0AAN7LEX5</accession>
<dbReference type="InterPro" id="IPR000198">
    <property type="entry name" value="RhoGAP_dom"/>
</dbReference>
<dbReference type="PROSITE" id="PS50238">
    <property type="entry name" value="RHOGAP"/>
    <property type="match status" value="1"/>
</dbReference>